<dbReference type="AlphaFoldDB" id="A0A0D3H0T0"/>
<dbReference type="STRING" id="65489.A0A0D3H0T0"/>
<dbReference type="EnsemblPlants" id="OBART08G16300.1">
    <property type="protein sequence ID" value="OBART08G16300.1"/>
    <property type="gene ID" value="OBART08G16300"/>
</dbReference>
<dbReference type="Gramene" id="OBART08G16300.1">
    <property type="protein sequence ID" value="OBART08G16300.1"/>
    <property type="gene ID" value="OBART08G16300"/>
</dbReference>
<name>A0A0D3H0T0_9ORYZ</name>
<reference evidence="1" key="2">
    <citation type="submission" date="2015-03" db="UniProtKB">
        <authorList>
            <consortium name="EnsemblPlants"/>
        </authorList>
    </citation>
    <scope>IDENTIFICATION</scope>
</reference>
<evidence type="ECO:0000313" key="1">
    <source>
        <dbReference type="EnsemblPlants" id="OBART08G16300.1"/>
    </source>
</evidence>
<protein>
    <submittedName>
        <fullName evidence="1">Uncharacterized protein</fullName>
    </submittedName>
</protein>
<organism evidence="1">
    <name type="scientific">Oryza barthii</name>
    <dbReference type="NCBI Taxonomy" id="65489"/>
    <lineage>
        <taxon>Eukaryota</taxon>
        <taxon>Viridiplantae</taxon>
        <taxon>Streptophyta</taxon>
        <taxon>Embryophyta</taxon>
        <taxon>Tracheophyta</taxon>
        <taxon>Spermatophyta</taxon>
        <taxon>Magnoliopsida</taxon>
        <taxon>Liliopsida</taxon>
        <taxon>Poales</taxon>
        <taxon>Poaceae</taxon>
        <taxon>BOP clade</taxon>
        <taxon>Oryzoideae</taxon>
        <taxon>Oryzeae</taxon>
        <taxon>Oryzinae</taxon>
        <taxon>Oryza</taxon>
    </lineage>
</organism>
<dbReference type="PaxDb" id="65489-OBART08G16300.1"/>
<sequence>MVGLCSSSRFDLVFEMKGRWRRKGAPAVPVRLNEAVWNATARSVWCQRREPTFLWADCESGWWLVAGKEVEVEQPEGLPLPDPAAGSEVYEELREGRIKGPN</sequence>
<accession>A0A0D3H0T0</accession>
<keyword evidence="2" id="KW-1185">Reference proteome</keyword>
<dbReference type="Proteomes" id="UP000026960">
    <property type="component" value="Chromosome 8"/>
</dbReference>
<dbReference type="HOGENOM" id="CLU_2281747_0_0_1"/>
<reference evidence="1" key="1">
    <citation type="journal article" date="2009" name="Rice">
        <title>De Novo Next Generation Sequencing of Plant Genomes.</title>
        <authorList>
            <person name="Rounsley S."/>
            <person name="Marri P.R."/>
            <person name="Yu Y."/>
            <person name="He R."/>
            <person name="Sisneros N."/>
            <person name="Goicoechea J.L."/>
            <person name="Lee S.J."/>
            <person name="Angelova A."/>
            <person name="Kudrna D."/>
            <person name="Luo M."/>
            <person name="Affourtit J."/>
            <person name="Desany B."/>
            <person name="Knight J."/>
            <person name="Niazi F."/>
            <person name="Egholm M."/>
            <person name="Wing R.A."/>
        </authorList>
    </citation>
    <scope>NUCLEOTIDE SEQUENCE [LARGE SCALE GENOMIC DNA]</scope>
    <source>
        <strain evidence="1">cv. IRGC 105608</strain>
    </source>
</reference>
<evidence type="ECO:0000313" key="2">
    <source>
        <dbReference type="Proteomes" id="UP000026960"/>
    </source>
</evidence>
<proteinExistence type="predicted"/>